<evidence type="ECO:0000313" key="6">
    <source>
        <dbReference type="EMBL" id="GAA4804798.1"/>
    </source>
</evidence>
<evidence type="ECO:0000256" key="1">
    <source>
        <dbReference type="ARBA" id="ARBA00001933"/>
    </source>
</evidence>
<feature type="region of interest" description="Disordered" evidence="5">
    <location>
        <begin position="1"/>
        <end position="33"/>
    </location>
</feature>
<comment type="caution">
    <text evidence="6">The sequence shown here is derived from an EMBL/GenBank/DDBJ whole genome shotgun (WGS) entry which is preliminary data.</text>
</comment>
<dbReference type="Gene3D" id="3.90.1150.10">
    <property type="entry name" value="Aspartate Aminotransferase, domain 1"/>
    <property type="match status" value="1"/>
</dbReference>
<evidence type="ECO:0000256" key="2">
    <source>
        <dbReference type="ARBA" id="ARBA00022576"/>
    </source>
</evidence>
<dbReference type="InterPro" id="IPR015424">
    <property type="entry name" value="PyrdxlP-dep_Trfase"/>
</dbReference>
<name>A0ABP9C9F0_9ACTN</name>
<dbReference type="InterPro" id="IPR015422">
    <property type="entry name" value="PyrdxlP-dep_Trfase_small"/>
</dbReference>
<dbReference type="Proteomes" id="UP001500839">
    <property type="component" value="Unassembled WGS sequence"/>
</dbReference>
<dbReference type="EMBL" id="BAABKQ010000001">
    <property type="protein sequence ID" value="GAA4804798.1"/>
    <property type="molecule type" value="Genomic_DNA"/>
</dbReference>
<evidence type="ECO:0000256" key="4">
    <source>
        <dbReference type="ARBA" id="ARBA00022898"/>
    </source>
</evidence>
<keyword evidence="4" id="KW-0663">Pyridoxal phosphate</keyword>
<keyword evidence="3" id="KW-0808">Transferase</keyword>
<dbReference type="PANTHER" id="PTHR42790:SF19">
    <property type="entry name" value="KYNURENINE_ALPHA-AMINOADIPATE AMINOTRANSFERASE, MITOCHONDRIAL"/>
    <property type="match status" value="1"/>
</dbReference>
<dbReference type="PANTHER" id="PTHR42790">
    <property type="entry name" value="AMINOTRANSFERASE"/>
    <property type="match status" value="1"/>
</dbReference>
<keyword evidence="7" id="KW-1185">Reference proteome</keyword>
<comment type="cofactor">
    <cofactor evidence="1">
        <name>pyridoxal 5'-phosphate</name>
        <dbReference type="ChEBI" id="CHEBI:597326"/>
    </cofactor>
</comment>
<proteinExistence type="predicted"/>
<reference evidence="7" key="1">
    <citation type="journal article" date="2019" name="Int. J. Syst. Evol. Microbiol.">
        <title>The Global Catalogue of Microorganisms (GCM) 10K type strain sequencing project: providing services to taxonomists for standard genome sequencing and annotation.</title>
        <authorList>
            <consortium name="The Broad Institute Genomics Platform"/>
            <consortium name="The Broad Institute Genome Sequencing Center for Infectious Disease"/>
            <person name="Wu L."/>
            <person name="Ma J."/>
        </authorList>
    </citation>
    <scope>NUCLEOTIDE SEQUENCE [LARGE SCALE GENOMIC DNA]</scope>
    <source>
        <strain evidence="7">JCM 18542</strain>
    </source>
</reference>
<dbReference type="RefSeq" id="WP_200176041.1">
    <property type="nucleotide sequence ID" value="NZ_BAABKQ010000001.1"/>
</dbReference>
<dbReference type="InterPro" id="IPR050859">
    <property type="entry name" value="Class-I_PLP-dep_aminotransf"/>
</dbReference>
<keyword evidence="2" id="KW-0032">Aminotransferase</keyword>
<organism evidence="6 7">
    <name type="scientific">Tomitella cavernea</name>
    <dbReference type="NCBI Taxonomy" id="1387982"/>
    <lineage>
        <taxon>Bacteria</taxon>
        <taxon>Bacillati</taxon>
        <taxon>Actinomycetota</taxon>
        <taxon>Actinomycetes</taxon>
        <taxon>Mycobacteriales</taxon>
        <taxon>Tomitella</taxon>
    </lineage>
</organism>
<evidence type="ECO:0000313" key="7">
    <source>
        <dbReference type="Proteomes" id="UP001500839"/>
    </source>
</evidence>
<evidence type="ECO:0000256" key="5">
    <source>
        <dbReference type="SAM" id="MobiDB-lite"/>
    </source>
</evidence>
<protein>
    <recommendedName>
        <fullName evidence="8">Aminotransferase class I/II-fold pyridoxal phosphate-dependent enzyme</fullName>
    </recommendedName>
</protein>
<gene>
    <name evidence="6" type="ORF">GCM10023353_04300</name>
</gene>
<accession>A0ABP9C9F0</accession>
<dbReference type="SUPFAM" id="SSF53383">
    <property type="entry name" value="PLP-dependent transferases"/>
    <property type="match status" value="1"/>
</dbReference>
<evidence type="ECO:0000256" key="3">
    <source>
        <dbReference type="ARBA" id="ARBA00022679"/>
    </source>
</evidence>
<evidence type="ECO:0008006" key="8">
    <source>
        <dbReference type="Google" id="ProtNLM"/>
    </source>
</evidence>
<sequence length="129" mass="14207">MCTRRSVRAAPLPAWPATPRGSDVRPPRGPTTDRSAAHAFVRRLLSAPLELWRTPAGGLFFWLRLHDRLDTRRLLADAIDAQVAFMPGEEFYPGDPVAGTMRLNFSHASPDDADRGLRTLAGLIEHAAP</sequence>